<dbReference type="EMBL" id="MU155340">
    <property type="protein sequence ID" value="KAF9475263.1"/>
    <property type="molecule type" value="Genomic_DNA"/>
</dbReference>
<evidence type="ECO:0000313" key="2">
    <source>
        <dbReference type="Proteomes" id="UP000807469"/>
    </source>
</evidence>
<evidence type="ECO:0000313" key="1">
    <source>
        <dbReference type="EMBL" id="KAF9475263.1"/>
    </source>
</evidence>
<reference evidence="1" key="1">
    <citation type="submission" date="2020-11" db="EMBL/GenBank/DDBJ databases">
        <authorList>
            <consortium name="DOE Joint Genome Institute"/>
            <person name="Ahrendt S."/>
            <person name="Riley R."/>
            <person name="Andreopoulos W."/>
            <person name="Labutti K."/>
            <person name="Pangilinan J."/>
            <person name="Ruiz-Duenas F.J."/>
            <person name="Barrasa J.M."/>
            <person name="Sanchez-Garcia M."/>
            <person name="Camarero S."/>
            <person name="Miyauchi S."/>
            <person name="Serrano A."/>
            <person name="Linde D."/>
            <person name="Babiker R."/>
            <person name="Drula E."/>
            <person name="Ayuso-Fernandez I."/>
            <person name="Pacheco R."/>
            <person name="Padilla G."/>
            <person name="Ferreira P."/>
            <person name="Barriuso J."/>
            <person name="Kellner H."/>
            <person name="Castanera R."/>
            <person name="Alfaro M."/>
            <person name="Ramirez L."/>
            <person name="Pisabarro A.G."/>
            <person name="Kuo A."/>
            <person name="Tritt A."/>
            <person name="Lipzen A."/>
            <person name="He G."/>
            <person name="Yan M."/>
            <person name="Ng V."/>
            <person name="Cullen D."/>
            <person name="Martin F."/>
            <person name="Rosso M.-N."/>
            <person name="Henrissat B."/>
            <person name="Hibbett D."/>
            <person name="Martinez A.T."/>
            <person name="Grigoriev I.V."/>
        </authorList>
    </citation>
    <scope>NUCLEOTIDE SEQUENCE</scope>
    <source>
        <strain evidence="1">CIRM-BRFM 674</strain>
    </source>
</reference>
<keyword evidence="2" id="KW-1185">Reference proteome</keyword>
<name>A0A9P5YSY1_9AGAR</name>
<feature type="non-terminal residue" evidence="1">
    <location>
        <position position="135"/>
    </location>
</feature>
<accession>A0A9P5YSY1</accession>
<organism evidence="1 2">
    <name type="scientific">Pholiota conissans</name>
    <dbReference type="NCBI Taxonomy" id="109636"/>
    <lineage>
        <taxon>Eukaryota</taxon>
        <taxon>Fungi</taxon>
        <taxon>Dikarya</taxon>
        <taxon>Basidiomycota</taxon>
        <taxon>Agaricomycotina</taxon>
        <taxon>Agaricomycetes</taxon>
        <taxon>Agaricomycetidae</taxon>
        <taxon>Agaricales</taxon>
        <taxon>Agaricineae</taxon>
        <taxon>Strophariaceae</taxon>
        <taxon>Pholiota</taxon>
    </lineage>
</organism>
<feature type="non-terminal residue" evidence="1">
    <location>
        <position position="1"/>
    </location>
</feature>
<protein>
    <submittedName>
        <fullName evidence="1">Uncharacterized protein</fullName>
    </submittedName>
</protein>
<dbReference type="AlphaFoldDB" id="A0A9P5YSY1"/>
<comment type="caution">
    <text evidence="1">The sequence shown here is derived from an EMBL/GenBank/DDBJ whole genome shotgun (WGS) entry which is preliminary data.</text>
</comment>
<dbReference type="Proteomes" id="UP000807469">
    <property type="component" value="Unassembled WGS sequence"/>
</dbReference>
<sequence length="135" mass="15709">HPFEYGRIISIFHVDIIIKNEEVGVSPSIVSKEVLWVRWFRRDTSYQAGFKKKRLHRLQFMPSDDAAAFSFLDPDEVIRAVHLIPAFRYGKTNDLLPEVSLGRALGELDDWKYFFVNIFVDRDMYMRFAGGGIGH</sequence>
<proteinExistence type="predicted"/>
<gene>
    <name evidence="1" type="ORF">BDN70DRAFT_770904</name>
</gene>
<dbReference type="OrthoDB" id="3183767at2759"/>